<sequence length="102" mass="11617">MVSSWSRFHVDERGMKIPWTDRRTRTSFEFDVVDLSICRPRDGRSWTQASAADGGWSFPSTPLLSNPRANDQGRSMAGDMPLTIGASWLLRKFSQVHEVVKF</sequence>
<proteinExistence type="predicted"/>
<comment type="caution">
    <text evidence="2">The sequence shown here is derived from an EMBL/GenBank/DDBJ whole genome shotgun (WGS) entry which is preliminary data.</text>
</comment>
<reference evidence="2" key="1">
    <citation type="submission" date="2023-07" db="EMBL/GenBank/DDBJ databases">
        <title>draft genome sequence of fig (Ficus carica).</title>
        <authorList>
            <person name="Takahashi T."/>
            <person name="Nishimura K."/>
        </authorList>
    </citation>
    <scope>NUCLEOTIDE SEQUENCE</scope>
</reference>
<evidence type="ECO:0000256" key="1">
    <source>
        <dbReference type="SAM" id="MobiDB-lite"/>
    </source>
</evidence>
<feature type="region of interest" description="Disordered" evidence="1">
    <location>
        <begin position="46"/>
        <end position="77"/>
    </location>
</feature>
<feature type="compositionally biased region" description="Polar residues" evidence="1">
    <location>
        <begin position="58"/>
        <end position="73"/>
    </location>
</feature>
<protein>
    <submittedName>
        <fullName evidence="2">Uncharacterized protein</fullName>
    </submittedName>
</protein>
<dbReference type="Proteomes" id="UP001187192">
    <property type="component" value="Unassembled WGS sequence"/>
</dbReference>
<dbReference type="AlphaFoldDB" id="A0AA88D350"/>
<evidence type="ECO:0000313" key="3">
    <source>
        <dbReference type="Proteomes" id="UP001187192"/>
    </source>
</evidence>
<evidence type="ECO:0000313" key="2">
    <source>
        <dbReference type="EMBL" id="GMN25539.1"/>
    </source>
</evidence>
<dbReference type="EMBL" id="BTGU01004331">
    <property type="protein sequence ID" value="GMN25539.1"/>
    <property type="molecule type" value="Genomic_DNA"/>
</dbReference>
<accession>A0AA88D350</accession>
<gene>
    <name evidence="2" type="ORF">TIFTF001_045958</name>
</gene>
<organism evidence="2 3">
    <name type="scientific">Ficus carica</name>
    <name type="common">Common fig</name>
    <dbReference type="NCBI Taxonomy" id="3494"/>
    <lineage>
        <taxon>Eukaryota</taxon>
        <taxon>Viridiplantae</taxon>
        <taxon>Streptophyta</taxon>
        <taxon>Embryophyta</taxon>
        <taxon>Tracheophyta</taxon>
        <taxon>Spermatophyta</taxon>
        <taxon>Magnoliopsida</taxon>
        <taxon>eudicotyledons</taxon>
        <taxon>Gunneridae</taxon>
        <taxon>Pentapetalae</taxon>
        <taxon>rosids</taxon>
        <taxon>fabids</taxon>
        <taxon>Rosales</taxon>
        <taxon>Moraceae</taxon>
        <taxon>Ficeae</taxon>
        <taxon>Ficus</taxon>
    </lineage>
</organism>
<keyword evidence="3" id="KW-1185">Reference proteome</keyword>
<name>A0AA88D350_FICCA</name>